<evidence type="ECO:0000256" key="3">
    <source>
        <dbReference type="ARBA" id="ARBA00022448"/>
    </source>
</evidence>
<name>A0A7W7K7P6_9SPHN</name>
<evidence type="ECO:0000256" key="5">
    <source>
        <dbReference type="ARBA" id="ARBA00022692"/>
    </source>
</evidence>
<dbReference type="Proteomes" id="UP000555448">
    <property type="component" value="Unassembled WGS sequence"/>
</dbReference>
<sequence>MSERPSPHRPKAMTPGRMEAFTDGVVAIIITIMVLELKVPRDGSLAALSDAAPILLAYVLSFINVGLYWNNHHHLLHATDRVDGKVLWANLFLLFWLSLVPFVIRWLDESGFSPMATASYGVVLGMAAVGYTLLERAIIACNGRDSALADAIGSDLKGWASIAFYVVAVPAAFHARPVSLALYAAVVLLWLVPDRRIERALRA</sequence>
<evidence type="ECO:0000256" key="1">
    <source>
        <dbReference type="ARBA" id="ARBA00004141"/>
    </source>
</evidence>
<keyword evidence="3" id="KW-0813">Transport</keyword>
<feature type="transmembrane region" description="Helical" evidence="13">
    <location>
        <begin position="51"/>
        <end position="69"/>
    </location>
</feature>
<evidence type="ECO:0000256" key="8">
    <source>
        <dbReference type="ARBA" id="ARBA00022989"/>
    </source>
</evidence>
<evidence type="ECO:0000256" key="4">
    <source>
        <dbReference type="ARBA" id="ARBA00022538"/>
    </source>
</evidence>
<dbReference type="AlphaFoldDB" id="A0A7W7K7P6"/>
<accession>A0A7W7K7P6</accession>
<evidence type="ECO:0000313" key="14">
    <source>
        <dbReference type="EMBL" id="MBB4857792.1"/>
    </source>
</evidence>
<comment type="catalytic activity">
    <reaction evidence="12">
        <text>K(+)(in) = K(+)(out)</text>
        <dbReference type="Rhea" id="RHEA:29463"/>
        <dbReference type="ChEBI" id="CHEBI:29103"/>
    </reaction>
</comment>
<evidence type="ECO:0000256" key="12">
    <source>
        <dbReference type="ARBA" id="ARBA00034430"/>
    </source>
</evidence>
<dbReference type="GO" id="GO:0016020">
    <property type="term" value="C:membrane"/>
    <property type="evidence" value="ECO:0007669"/>
    <property type="project" value="UniProtKB-SubCell"/>
</dbReference>
<feature type="transmembrane region" description="Helical" evidence="13">
    <location>
        <begin position="159"/>
        <end position="192"/>
    </location>
</feature>
<evidence type="ECO:0000256" key="13">
    <source>
        <dbReference type="SAM" id="Phobius"/>
    </source>
</evidence>
<keyword evidence="6" id="KW-0631">Potassium channel</keyword>
<reference evidence="14 15" key="1">
    <citation type="submission" date="2020-08" db="EMBL/GenBank/DDBJ databases">
        <title>Functional genomics of gut bacteria from endangered species of beetles.</title>
        <authorList>
            <person name="Carlos-Shanley C."/>
        </authorList>
    </citation>
    <scope>NUCLEOTIDE SEQUENCE [LARGE SCALE GENOMIC DNA]</scope>
    <source>
        <strain evidence="14 15">S00245</strain>
    </source>
</reference>
<feature type="transmembrane region" description="Helical" evidence="13">
    <location>
        <begin position="89"/>
        <end position="107"/>
    </location>
</feature>
<evidence type="ECO:0000313" key="15">
    <source>
        <dbReference type="Proteomes" id="UP000555448"/>
    </source>
</evidence>
<keyword evidence="8 13" id="KW-1133">Transmembrane helix</keyword>
<keyword evidence="7" id="KW-0630">Potassium</keyword>
<comment type="similarity">
    <text evidence="2">Belongs to the TMEM175 family.</text>
</comment>
<keyword evidence="9" id="KW-0406">Ion transport</keyword>
<feature type="transmembrane region" description="Helical" evidence="13">
    <location>
        <begin position="119"/>
        <end position="139"/>
    </location>
</feature>
<dbReference type="Pfam" id="PF06736">
    <property type="entry name" value="TMEM175"/>
    <property type="match status" value="1"/>
</dbReference>
<evidence type="ECO:0000256" key="6">
    <source>
        <dbReference type="ARBA" id="ARBA00022826"/>
    </source>
</evidence>
<organism evidence="14 15">
    <name type="scientific">Novosphingobium chloroacetimidivorans</name>
    <dbReference type="NCBI Taxonomy" id="1428314"/>
    <lineage>
        <taxon>Bacteria</taxon>
        <taxon>Pseudomonadati</taxon>
        <taxon>Pseudomonadota</taxon>
        <taxon>Alphaproteobacteria</taxon>
        <taxon>Sphingomonadales</taxon>
        <taxon>Sphingomonadaceae</taxon>
        <taxon>Novosphingobium</taxon>
    </lineage>
</organism>
<dbReference type="PANTHER" id="PTHR31462">
    <property type="entry name" value="ENDOSOMAL/LYSOSOMAL POTASSIUM CHANNEL TMEM175"/>
    <property type="match status" value="1"/>
</dbReference>
<dbReference type="InterPro" id="IPR010617">
    <property type="entry name" value="TMEM175-like"/>
</dbReference>
<protein>
    <submittedName>
        <fullName evidence="14">Putative membrane protein</fullName>
    </submittedName>
</protein>
<proteinExistence type="inferred from homology"/>
<keyword evidence="4" id="KW-0633">Potassium transport</keyword>
<evidence type="ECO:0000256" key="2">
    <source>
        <dbReference type="ARBA" id="ARBA00006920"/>
    </source>
</evidence>
<feature type="transmembrane region" description="Helical" evidence="13">
    <location>
        <begin position="20"/>
        <end position="39"/>
    </location>
</feature>
<dbReference type="GO" id="GO:0005267">
    <property type="term" value="F:potassium channel activity"/>
    <property type="evidence" value="ECO:0007669"/>
    <property type="project" value="UniProtKB-KW"/>
</dbReference>
<keyword evidence="11" id="KW-0407">Ion channel</keyword>
<comment type="caution">
    <text evidence="14">The sequence shown here is derived from an EMBL/GenBank/DDBJ whole genome shotgun (WGS) entry which is preliminary data.</text>
</comment>
<dbReference type="EMBL" id="JACHLR010000003">
    <property type="protein sequence ID" value="MBB4857792.1"/>
    <property type="molecule type" value="Genomic_DNA"/>
</dbReference>
<keyword evidence="5 13" id="KW-0812">Transmembrane</keyword>
<dbReference type="GO" id="GO:0015252">
    <property type="term" value="F:proton channel activity"/>
    <property type="evidence" value="ECO:0007669"/>
    <property type="project" value="InterPro"/>
</dbReference>
<keyword evidence="15" id="KW-1185">Reference proteome</keyword>
<gene>
    <name evidence="14" type="ORF">HNO88_001103</name>
</gene>
<evidence type="ECO:0000256" key="9">
    <source>
        <dbReference type="ARBA" id="ARBA00023065"/>
    </source>
</evidence>
<comment type="subcellular location">
    <subcellularLocation>
        <location evidence="1">Membrane</location>
        <topology evidence="1">Multi-pass membrane protein</topology>
    </subcellularLocation>
</comment>
<evidence type="ECO:0000256" key="11">
    <source>
        <dbReference type="ARBA" id="ARBA00023303"/>
    </source>
</evidence>
<keyword evidence="10 13" id="KW-0472">Membrane</keyword>
<evidence type="ECO:0000256" key="7">
    <source>
        <dbReference type="ARBA" id="ARBA00022958"/>
    </source>
</evidence>
<evidence type="ECO:0000256" key="10">
    <source>
        <dbReference type="ARBA" id="ARBA00023136"/>
    </source>
</evidence>
<dbReference type="PANTHER" id="PTHR31462:SF5">
    <property type="entry name" value="ENDOSOMAL_LYSOSOMAL PROTON CHANNEL TMEM175"/>
    <property type="match status" value="1"/>
</dbReference>